<feature type="compositionally biased region" description="Polar residues" evidence="8">
    <location>
        <begin position="708"/>
        <end position="742"/>
    </location>
</feature>
<feature type="region of interest" description="Disordered" evidence="8">
    <location>
        <begin position="708"/>
        <end position="794"/>
    </location>
</feature>
<sequence>MLLRYFQNSFIMPRIGMLSSRCCVLFLMVILVHLTLIGWTRSESIYQQRFKRQSRASKTELTISSLFIQSTIVSRYAFTKVQTVMLNPHSEAKDAIFDLDLPSSAFISNFTLTVKGKTYIAEVKEKHQAKKMYEEARKQGKTTAHVGTRDRDTEKFRVMVNVEAGGEIGFTLTYEELLRRQLGKYEHAVSVRPGQIVQNLSVEVTISERTGIEYVQVLPLRTSRLMTNAVRGETKVPPSTKLEKGPHCARVIFSPSPAQQTAQSSSGIAADFVIQYDVALKDLAGDVQIYNGYFVHYFAPRGLPTIQKNVIFVIDVSGSMFGTKMKQTKSAMHVILNDLHRDDFFNIITFSDVVQVWKPGHSIQASAQNVKSAKEYVNTIEANGWTDINAALLAAASVFNQTSPKQVKGAKPRIPLIIFLTDGEATSGVTSTNRILDNVHKAMGENISLFCLAFGEDADYNLMRRLSLENRGIARRIYEYSDATLQLKGFYDEIASPLLFDIELAYLGETTYNVTQTLFPNYFQGSELVVTGKLRPGTKNLKVHMTAHDHKAQLSLQNDITMEDNATQDSFGCSGNIDEIQWFVQRLWAYFTIQDLLQARIKANDTVARRLLTEKATNLSLKYNFVTPVTSLIVVKPEDPEDTTTQAATTSTETTTTTISSTFSTISTVASTSTAVSTNKITGGSQVTKPFTKNAKPSATSIISTIRPTSPKTTIRPTSPKTTIRPTSPKITIRPTSPKTTIRPTSPKTTVRPTSPRTTSRPTSSRTTIRPTSPGTTISAVTGSKDHAGITAGPTTIPSTFEKLTLVSPTNYSLLTPHPDSHHNIPRNSTSSIPPQNILSVAPTKDRADESPSIILTSIRPASFSTVPVAESRTELLSETLSPPSEVTSLFMSEHGAEVTSDPTSPIFFPSPLRLLILPDEELYHEVTLPTFVESLHPPPMYSLLEEVSGETEMYDSDDLLYQKSFDDDEDFDMLLSGVPGLQTFMSSVDGDPHFVVNLPRSQEKLCFTLDGRPGDILRLVSDSSTGITVNGHLMQAPFKIGSENRIRTYLDIITIIVNQTHANYIINISLNTLTLKGEDQLSLPLNHPAFLQKPRLAIKVSPSSNVTIWIGHDVELLIMFHQYRHPTYLQLDHLGFYIVNGKGLSSHSAGLLGQFQNAQIEVTEKKESNELTFLAIVTRKNHTAPATLVLKSMKDSPARTHMSKCWLVKHGDIENILDGKYISYVVTDLQEL</sequence>
<dbReference type="PROSITE" id="PS51468">
    <property type="entry name" value="VIT"/>
    <property type="match status" value="1"/>
</dbReference>
<evidence type="ECO:0000313" key="12">
    <source>
        <dbReference type="Proteomes" id="UP001295444"/>
    </source>
</evidence>
<evidence type="ECO:0000256" key="2">
    <source>
        <dbReference type="ARBA" id="ARBA00010158"/>
    </source>
</evidence>
<dbReference type="Pfam" id="PF08487">
    <property type="entry name" value="VIT"/>
    <property type="match status" value="1"/>
</dbReference>
<keyword evidence="5" id="KW-0732">Signal</keyword>
<protein>
    <submittedName>
        <fullName evidence="11">Inter-alpha-trypsin inhibitor heavy chain H6</fullName>
    </submittedName>
</protein>
<dbReference type="PANTHER" id="PTHR10338">
    <property type="entry name" value="INTER-ALPHA-TRYPSIN INHIBITOR HEAVY CHAIN FAMILY MEMBER"/>
    <property type="match status" value="1"/>
</dbReference>
<evidence type="ECO:0000259" key="10">
    <source>
        <dbReference type="PROSITE" id="PS51468"/>
    </source>
</evidence>
<keyword evidence="3" id="KW-0964">Secreted</keyword>
<dbReference type="Proteomes" id="UP001295444">
    <property type="component" value="Chromosome 09"/>
</dbReference>
<evidence type="ECO:0000256" key="4">
    <source>
        <dbReference type="ARBA" id="ARBA00022690"/>
    </source>
</evidence>
<evidence type="ECO:0000256" key="3">
    <source>
        <dbReference type="ARBA" id="ARBA00022525"/>
    </source>
</evidence>
<evidence type="ECO:0000256" key="8">
    <source>
        <dbReference type="SAM" id="MobiDB-lite"/>
    </source>
</evidence>
<dbReference type="InterPro" id="IPR013694">
    <property type="entry name" value="VIT"/>
</dbReference>
<dbReference type="InterPro" id="IPR036465">
    <property type="entry name" value="vWFA_dom_sf"/>
</dbReference>
<feature type="domain" description="VWFA" evidence="9">
    <location>
        <begin position="309"/>
        <end position="494"/>
    </location>
</feature>
<evidence type="ECO:0000256" key="5">
    <source>
        <dbReference type="ARBA" id="ARBA00022729"/>
    </source>
</evidence>
<dbReference type="CDD" id="cd01461">
    <property type="entry name" value="vWA_interalpha_trypsin_inhibitor"/>
    <property type="match status" value="1"/>
</dbReference>
<organism evidence="11 12">
    <name type="scientific">Pelobates cultripes</name>
    <name type="common">Western spadefoot toad</name>
    <dbReference type="NCBI Taxonomy" id="61616"/>
    <lineage>
        <taxon>Eukaryota</taxon>
        <taxon>Metazoa</taxon>
        <taxon>Chordata</taxon>
        <taxon>Craniata</taxon>
        <taxon>Vertebrata</taxon>
        <taxon>Euteleostomi</taxon>
        <taxon>Amphibia</taxon>
        <taxon>Batrachia</taxon>
        <taxon>Anura</taxon>
        <taxon>Pelobatoidea</taxon>
        <taxon>Pelobatidae</taxon>
        <taxon>Pelobates</taxon>
    </lineage>
</organism>
<dbReference type="InterPro" id="IPR002035">
    <property type="entry name" value="VWF_A"/>
</dbReference>
<reference evidence="11" key="1">
    <citation type="submission" date="2022-03" db="EMBL/GenBank/DDBJ databases">
        <authorList>
            <person name="Alioto T."/>
            <person name="Alioto T."/>
            <person name="Gomez Garrido J."/>
        </authorList>
    </citation>
    <scope>NUCLEOTIDE SEQUENCE</scope>
</reference>
<dbReference type="SMART" id="SM00327">
    <property type="entry name" value="VWA"/>
    <property type="match status" value="1"/>
</dbReference>
<keyword evidence="12" id="KW-1185">Reference proteome</keyword>
<dbReference type="Pfam" id="PF00092">
    <property type="entry name" value="VWA"/>
    <property type="match status" value="1"/>
</dbReference>
<dbReference type="PANTHER" id="PTHR10338:SF155">
    <property type="entry name" value="INTER-ALPHA-TRYPSIN INHIBITOR HEAVY CHAIN H6"/>
    <property type="match status" value="1"/>
</dbReference>
<proteinExistence type="inferred from homology"/>
<dbReference type="InterPro" id="IPR050934">
    <property type="entry name" value="ITIH"/>
</dbReference>
<evidence type="ECO:0000256" key="1">
    <source>
        <dbReference type="ARBA" id="ARBA00004613"/>
    </source>
</evidence>
<keyword evidence="6" id="KW-0722">Serine protease inhibitor</keyword>
<dbReference type="SUPFAM" id="SSF53300">
    <property type="entry name" value="vWA-like"/>
    <property type="match status" value="1"/>
</dbReference>
<dbReference type="SMART" id="SM00609">
    <property type="entry name" value="VIT"/>
    <property type="match status" value="1"/>
</dbReference>
<name>A0AAD1WPY2_PELCU</name>
<dbReference type="FunFam" id="3.40.50.410:FF:000013">
    <property type="entry name" value="inter-alpha-trypsin inhibitor heavy chain H2"/>
    <property type="match status" value="1"/>
</dbReference>
<dbReference type="GO" id="GO:0005576">
    <property type="term" value="C:extracellular region"/>
    <property type="evidence" value="ECO:0007669"/>
    <property type="project" value="UniProtKB-SubCell"/>
</dbReference>
<accession>A0AAD1WPY2</accession>
<comment type="subcellular location">
    <subcellularLocation>
        <location evidence="1">Secreted</location>
    </subcellularLocation>
</comment>
<feature type="compositionally biased region" description="Low complexity" evidence="8">
    <location>
        <begin position="743"/>
        <end position="779"/>
    </location>
</feature>
<evidence type="ECO:0000313" key="11">
    <source>
        <dbReference type="EMBL" id="CAH2316528.1"/>
    </source>
</evidence>
<dbReference type="EMBL" id="OW240920">
    <property type="protein sequence ID" value="CAH2316528.1"/>
    <property type="molecule type" value="Genomic_DNA"/>
</dbReference>
<evidence type="ECO:0000259" key="9">
    <source>
        <dbReference type="PROSITE" id="PS50234"/>
    </source>
</evidence>
<gene>
    <name evidence="11" type="ORF">PECUL_23A029718</name>
</gene>
<dbReference type="Pfam" id="PF06668">
    <property type="entry name" value="ITI_HC_C"/>
    <property type="match status" value="1"/>
</dbReference>
<dbReference type="PROSITE" id="PS50234">
    <property type="entry name" value="VWFA"/>
    <property type="match status" value="1"/>
</dbReference>
<dbReference type="InterPro" id="IPR010600">
    <property type="entry name" value="ITI_HC_C"/>
</dbReference>
<evidence type="ECO:0000256" key="7">
    <source>
        <dbReference type="ARBA" id="ARBA00023180"/>
    </source>
</evidence>
<dbReference type="Gene3D" id="3.40.50.410">
    <property type="entry name" value="von Willebrand factor, type A domain"/>
    <property type="match status" value="1"/>
</dbReference>
<evidence type="ECO:0000256" key="6">
    <source>
        <dbReference type="ARBA" id="ARBA00022900"/>
    </source>
</evidence>
<keyword evidence="4" id="KW-0646">Protease inhibitor</keyword>
<comment type="similarity">
    <text evidence="2">Belongs to the ITIH family.</text>
</comment>
<dbReference type="GO" id="GO:0030212">
    <property type="term" value="P:hyaluronan metabolic process"/>
    <property type="evidence" value="ECO:0007669"/>
    <property type="project" value="InterPro"/>
</dbReference>
<dbReference type="GO" id="GO:0004867">
    <property type="term" value="F:serine-type endopeptidase inhibitor activity"/>
    <property type="evidence" value="ECO:0007669"/>
    <property type="project" value="UniProtKB-KW"/>
</dbReference>
<feature type="domain" description="VIT" evidence="10">
    <location>
        <begin position="47"/>
        <end position="176"/>
    </location>
</feature>
<keyword evidence="7" id="KW-0325">Glycoprotein</keyword>
<dbReference type="AlphaFoldDB" id="A0AAD1WPY2"/>